<feature type="transmembrane region" description="Helical" evidence="1">
    <location>
        <begin position="103"/>
        <end position="124"/>
    </location>
</feature>
<dbReference type="Proteomes" id="UP000664940">
    <property type="component" value="Unassembled WGS sequence"/>
</dbReference>
<sequence length="129" mass="14544">MLTSLPCLPAAYGVIQVKEAGGQQNRWCPSICLDLGEERDLPCSKLVGHCSGHGEKWDGISQLHLTSPLDFNWDCNEVNLGSIYDFLTLNLLSLDTYNFLLRYLVHAFCGSFTGTLLFLFIYGWDFILF</sequence>
<gene>
    <name evidence="2" type="ORF">HJG60_008989</name>
</gene>
<organism evidence="2 3">
    <name type="scientific">Phyllostomus discolor</name>
    <name type="common">pale spear-nosed bat</name>
    <dbReference type="NCBI Taxonomy" id="89673"/>
    <lineage>
        <taxon>Eukaryota</taxon>
        <taxon>Metazoa</taxon>
        <taxon>Chordata</taxon>
        <taxon>Craniata</taxon>
        <taxon>Vertebrata</taxon>
        <taxon>Euteleostomi</taxon>
        <taxon>Mammalia</taxon>
        <taxon>Eutheria</taxon>
        <taxon>Laurasiatheria</taxon>
        <taxon>Chiroptera</taxon>
        <taxon>Yangochiroptera</taxon>
        <taxon>Phyllostomidae</taxon>
        <taxon>Phyllostominae</taxon>
        <taxon>Phyllostomus</taxon>
    </lineage>
</organism>
<reference evidence="2 3" key="1">
    <citation type="journal article" date="2020" name="Nature">
        <title>Six reference-quality genomes reveal evolution of bat adaptations.</title>
        <authorList>
            <person name="Jebb D."/>
            <person name="Huang Z."/>
            <person name="Pippel M."/>
            <person name="Hughes G.M."/>
            <person name="Lavrichenko K."/>
            <person name="Devanna P."/>
            <person name="Winkler S."/>
            <person name="Jermiin L.S."/>
            <person name="Skirmuntt E.C."/>
            <person name="Katzourakis A."/>
            <person name="Burkitt-Gray L."/>
            <person name="Ray D.A."/>
            <person name="Sullivan K.A.M."/>
            <person name="Roscito J.G."/>
            <person name="Kirilenko B.M."/>
            <person name="Davalos L.M."/>
            <person name="Corthals A.P."/>
            <person name="Power M.L."/>
            <person name="Jones G."/>
            <person name="Ransome R.D."/>
            <person name="Dechmann D.K.N."/>
            <person name="Locatelli A.G."/>
            <person name="Puechmaille S.J."/>
            <person name="Fedrigo O."/>
            <person name="Jarvis E.D."/>
            <person name="Hiller M."/>
            <person name="Vernes S.C."/>
            <person name="Myers E.W."/>
            <person name="Teeling E.C."/>
        </authorList>
    </citation>
    <scope>NUCLEOTIDE SEQUENCE [LARGE SCALE GENOMIC DNA]</scope>
    <source>
        <strain evidence="2">Bat1K_MPI-CBG_1</strain>
    </source>
</reference>
<evidence type="ECO:0000256" key="1">
    <source>
        <dbReference type="SAM" id="Phobius"/>
    </source>
</evidence>
<keyword evidence="1" id="KW-0812">Transmembrane</keyword>
<proteinExistence type="predicted"/>
<dbReference type="AlphaFoldDB" id="A0A834DCM9"/>
<accession>A0A834DCM9</accession>
<dbReference type="EMBL" id="JABVXQ010000014">
    <property type="protein sequence ID" value="KAF6078055.1"/>
    <property type="molecule type" value="Genomic_DNA"/>
</dbReference>
<keyword evidence="1" id="KW-0472">Membrane</keyword>
<evidence type="ECO:0000313" key="2">
    <source>
        <dbReference type="EMBL" id="KAF6078055.1"/>
    </source>
</evidence>
<evidence type="ECO:0000313" key="3">
    <source>
        <dbReference type="Proteomes" id="UP000664940"/>
    </source>
</evidence>
<name>A0A834DCM9_9CHIR</name>
<protein>
    <submittedName>
        <fullName evidence="2">Uncharacterized protein</fullName>
    </submittedName>
</protein>
<comment type="caution">
    <text evidence="2">The sequence shown here is derived from an EMBL/GenBank/DDBJ whole genome shotgun (WGS) entry which is preliminary data.</text>
</comment>
<keyword evidence="1" id="KW-1133">Transmembrane helix</keyword>